<evidence type="ECO:0000256" key="5">
    <source>
        <dbReference type="ARBA" id="ARBA00022775"/>
    </source>
</evidence>
<dbReference type="GO" id="GO:0015179">
    <property type="term" value="F:L-amino acid transmembrane transporter activity"/>
    <property type="evidence" value="ECO:0007669"/>
    <property type="project" value="TreeGrafter"/>
</dbReference>
<dbReference type="InterPro" id="IPR013057">
    <property type="entry name" value="AA_transpt_TM"/>
</dbReference>
<proteinExistence type="inferred from homology"/>
<evidence type="ECO:0000256" key="6">
    <source>
        <dbReference type="ARBA" id="ARBA00022989"/>
    </source>
</evidence>
<keyword evidence="8" id="KW-0968">Cytoplasmic vesicle</keyword>
<dbReference type="PANTHER" id="PTHR22950:SF689">
    <property type="entry name" value="VESICULAR INHIBITORY AMINO ACID TRANSPORTER"/>
    <property type="match status" value="1"/>
</dbReference>
<evidence type="ECO:0000256" key="7">
    <source>
        <dbReference type="ARBA" id="ARBA00023136"/>
    </source>
</evidence>
<keyword evidence="6 9" id="KW-1133">Transmembrane helix</keyword>
<dbReference type="GO" id="GO:0006836">
    <property type="term" value="P:neurotransmitter transport"/>
    <property type="evidence" value="ECO:0007669"/>
    <property type="project" value="UniProtKB-KW"/>
</dbReference>
<dbReference type="GO" id="GO:0030659">
    <property type="term" value="C:cytoplasmic vesicle membrane"/>
    <property type="evidence" value="ECO:0007669"/>
    <property type="project" value="UniProtKB-SubCell"/>
</dbReference>
<dbReference type="OrthoDB" id="655540at2759"/>
<evidence type="ECO:0000313" key="11">
    <source>
        <dbReference type="EMBL" id="VEL17778.1"/>
    </source>
</evidence>
<keyword evidence="5" id="KW-0532">Neurotransmitter transport</keyword>
<evidence type="ECO:0000256" key="4">
    <source>
        <dbReference type="ARBA" id="ARBA00022692"/>
    </source>
</evidence>
<comment type="similarity">
    <text evidence="2">Belongs to the amino acid/polyamine transporter 2 family.</text>
</comment>
<dbReference type="EMBL" id="CAAALY010034115">
    <property type="protein sequence ID" value="VEL17778.1"/>
    <property type="molecule type" value="Genomic_DNA"/>
</dbReference>
<organism evidence="11 12">
    <name type="scientific">Protopolystoma xenopodis</name>
    <dbReference type="NCBI Taxonomy" id="117903"/>
    <lineage>
        <taxon>Eukaryota</taxon>
        <taxon>Metazoa</taxon>
        <taxon>Spiralia</taxon>
        <taxon>Lophotrochozoa</taxon>
        <taxon>Platyhelminthes</taxon>
        <taxon>Monogenea</taxon>
        <taxon>Polyopisthocotylea</taxon>
        <taxon>Polystomatidea</taxon>
        <taxon>Polystomatidae</taxon>
        <taxon>Protopolystoma</taxon>
    </lineage>
</organism>
<gene>
    <name evidence="11" type="ORF">PXEA_LOCUS11218</name>
</gene>
<comment type="caution">
    <text evidence="11">The sequence shown here is derived from an EMBL/GenBank/DDBJ whole genome shotgun (WGS) entry which is preliminary data.</text>
</comment>
<evidence type="ECO:0000256" key="9">
    <source>
        <dbReference type="SAM" id="Phobius"/>
    </source>
</evidence>
<evidence type="ECO:0000259" key="10">
    <source>
        <dbReference type="Pfam" id="PF01490"/>
    </source>
</evidence>
<keyword evidence="4 9" id="KW-0812">Transmembrane</keyword>
<sequence>MRRPESATPETGIKDPVLVDFEYGGTTSALATGWNISNFIQGVGILGIPYACANTGWLIAIVSILGVAALTCYTCLLISDCLYLPSQA</sequence>
<dbReference type="GO" id="GO:0005774">
    <property type="term" value="C:vacuolar membrane"/>
    <property type="evidence" value="ECO:0007669"/>
    <property type="project" value="TreeGrafter"/>
</dbReference>
<dbReference type="AlphaFoldDB" id="A0A448WQR0"/>
<evidence type="ECO:0000313" key="12">
    <source>
        <dbReference type="Proteomes" id="UP000784294"/>
    </source>
</evidence>
<keyword evidence="12" id="KW-1185">Reference proteome</keyword>
<comment type="subcellular location">
    <subcellularLocation>
        <location evidence="1">Cytoplasmic vesicle membrane</location>
        <topology evidence="1">Multi-pass membrane protein</topology>
    </subcellularLocation>
</comment>
<keyword evidence="7 9" id="KW-0472">Membrane</keyword>
<evidence type="ECO:0000256" key="2">
    <source>
        <dbReference type="ARBA" id="ARBA00008066"/>
    </source>
</evidence>
<keyword evidence="3" id="KW-0813">Transport</keyword>
<name>A0A448WQR0_9PLAT</name>
<reference evidence="11" key="1">
    <citation type="submission" date="2018-11" db="EMBL/GenBank/DDBJ databases">
        <authorList>
            <consortium name="Pathogen Informatics"/>
        </authorList>
    </citation>
    <scope>NUCLEOTIDE SEQUENCE</scope>
</reference>
<feature type="domain" description="Amino acid transporter transmembrane" evidence="10">
    <location>
        <begin position="26"/>
        <end position="84"/>
    </location>
</feature>
<evidence type="ECO:0000256" key="8">
    <source>
        <dbReference type="ARBA" id="ARBA00023329"/>
    </source>
</evidence>
<dbReference type="PANTHER" id="PTHR22950">
    <property type="entry name" value="AMINO ACID TRANSPORTER"/>
    <property type="match status" value="1"/>
</dbReference>
<evidence type="ECO:0000256" key="1">
    <source>
        <dbReference type="ARBA" id="ARBA00004439"/>
    </source>
</evidence>
<dbReference type="Proteomes" id="UP000784294">
    <property type="component" value="Unassembled WGS sequence"/>
</dbReference>
<feature type="transmembrane region" description="Helical" evidence="9">
    <location>
        <begin position="57"/>
        <end position="84"/>
    </location>
</feature>
<protein>
    <recommendedName>
        <fullName evidence="10">Amino acid transporter transmembrane domain-containing protein</fullName>
    </recommendedName>
</protein>
<dbReference type="Pfam" id="PF01490">
    <property type="entry name" value="Aa_trans"/>
    <property type="match status" value="1"/>
</dbReference>
<accession>A0A448WQR0</accession>
<evidence type="ECO:0000256" key="3">
    <source>
        <dbReference type="ARBA" id="ARBA00022448"/>
    </source>
</evidence>